<gene>
    <name evidence="1" type="ORF">RAM05_10815</name>
</gene>
<reference evidence="1 2" key="1">
    <citation type="submission" date="2023-08" db="EMBL/GenBank/DDBJ databases">
        <title>Complete genome sequences of 12 bacterial strains from the honey bee gut, resolved with long-read nanopore sequencing.</title>
        <authorList>
            <person name="Kwong W.K."/>
            <person name="Acheampong S."/>
            <person name="Polat M.F."/>
        </authorList>
    </citation>
    <scope>NUCLEOTIDE SEQUENCE [LARGE SCALE GENOMIC DNA]</scope>
    <source>
        <strain evidence="2">wkB9</strain>
    </source>
</reference>
<dbReference type="RefSeq" id="WP_025331416.1">
    <property type="nucleotide sequence ID" value="NZ_CP132375.1"/>
</dbReference>
<proteinExistence type="predicted"/>
<evidence type="ECO:0000313" key="2">
    <source>
        <dbReference type="Proteomes" id="UP001229773"/>
    </source>
</evidence>
<protein>
    <recommendedName>
        <fullName evidence="3">Phage protein</fullName>
    </recommendedName>
</protein>
<sequence>MTFDYKELGIIAVELLKEFGQLVTIMRKTGEQYDPATGTNQQVIETYTGYGCAFHYSNNEIDGMRILTGDMVVLLENMATTPVIGDSVLVNDMEMRLISIERVSPANIDVIYKLQVRQ</sequence>
<name>A0ABD7Z3D3_9NEIS</name>
<accession>A0ABD7Z3D3</accession>
<dbReference type="AlphaFoldDB" id="A0ABD7Z3D3"/>
<evidence type="ECO:0008006" key="3">
    <source>
        <dbReference type="Google" id="ProtNLM"/>
    </source>
</evidence>
<organism evidence="1 2">
    <name type="scientific">Snodgrassella alvi</name>
    <dbReference type="NCBI Taxonomy" id="1196083"/>
    <lineage>
        <taxon>Bacteria</taxon>
        <taxon>Pseudomonadati</taxon>
        <taxon>Pseudomonadota</taxon>
        <taxon>Betaproteobacteria</taxon>
        <taxon>Neisseriales</taxon>
        <taxon>Neisseriaceae</taxon>
        <taxon>Snodgrassella</taxon>
    </lineage>
</organism>
<evidence type="ECO:0000313" key="1">
    <source>
        <dbReference type="EMBL" id="WLS98315.1"/>
    </source>
</evidence>
<dbReference type="GeneID" id="32536696"/>
<dbReference type="EMBL" id="CP132375">
    <property type="protein sequence ID" value="WLS98315.1"/>
    <property type="molecule type" value="Genomic_DNA"/>
</dbReference>
<dbReference type="Proteomes" id="UP001229773">
    <property type="component" value="Chromosome"/>
</dbReference>